<comment type="similarity">
    <text evidence="4">Belongs to the alpha-IPM synthase/homocitrate synthase family. LeuA type 1 subfamily.</text>
</comment>
<dbReference type="CDD" id="cd07940">
    <property type="entry name" value="DRE_TIM_IPMS"/>
    <property type="match status" value="1"/>
</dbReference>
<proteinExistence type="inferred from homology"/>
<evidence type="ECO:0000256" key="9">
    <source>
        <dbReference type="ARBA" id="ARBA00022723"/>
    </source>
</evidence>
<dbReference type="AlphaFoldDB" id="A0AAT9IGA4"/>
<dbReference type="GO" id="GO:0005829">
    <property type="term" value="C:cytosol"/>
    <property type="evidence" value="ECO:0007669"/>
    <property type="project" value="TreeGrafter"/>
</dbReference>
<dbReference type="InterPro" id="IPR054691">
    <property type="entry name" value="LeuA/HCS_post-cat"/>
</dbReference>
<dbReference type="EMBL" id="OZ060371">
    <property type="protein sequence ID" value="CAL4042999.1"/>
    <property type="molecule type" value="Genomic_DNA"/>
</dbReference>
<evidence type="ECO:0000256" key="1">
    <source>
        <dbReference type="ARBA" id="ARBA00000064"/>
    </source>
</evidence>
<reference evidence="16" key="1">
    <citation type="submission" date="2024-06" db="EMBL/GenBank/DDBJ databases">
        <authorList>
            <person name="Manzano-Marin A."/>
            <person name="Manzano-Marin A."/>
            <person name="Alejandro Manzano Marin A."/>
        </authorList>
    </citation>
    <scope>NUCLEOTIDE SEQUENCE</scope>
    <source>
        <strain evidence="16">Ancorni-2928</strain>
    </source>
</reference>
<dbReference type="Pfam" id="PF00682">
    <property type="entry name" value="HMGL-like"/>
    <property type="match status" value="1"/>
</dbReference>
<comment type="catalytic activity">
    <reaction evidence="1">
        <text>3-methyl-2-oxobutanoate + acetyl-CoA + H2O = (2S)-2-isopropylmalate + CoA + H(+)</text>
        <dbReference type="Rhea" id="RHEA:21524"/>
        <dbReference type="ChEBI" id="CHEBI:1178"/>
        <dbReference type="ChEBI" id="CHEBI:11851"/>
        <dbReference type="ChEBI" id="CHEBI:15377"/>
        <dbReference type="ChEBI" id="CHEBI:15378"/>
        <dbReference type="ChEBI" id="CHEBI:57287"/>
        <dbReference type="ChEBI" id="CHEBI:57288"/>
        <dbReference type="EC" id="2.3.3.13"/>
    </reaction>
</comment>
<evidence type="ECO:0000256" key="14">
    <source>
        <dbReference type="RuleBase" id="RU003523"/>
    </source>
</evidence>
<dbReference type="FunFam" id="3.20.20.70:FF:000010">
    <property type="entry name" value="2-isopropylmalate synthase"/>
    <property type="match status" value="1"/>
</dbReference>
<dbReference type="PANTHER" id="PTHR10277">
    <property type="entry name" value="HOMOCITRATE SYNTHASE-RELATED"/>
    <property type="match status" value="1"/>
</dbReference>
<dbReference type="SUPFAM" id="SSF51569">
    <property type="entry name" value="Aldolase"/>
    <property type="match status" value="1"/>
</dbReference>
<dbReference type="FunFam" id="1.10.238.260:FF:000001">
    <property type="entry name" value="2-isopropylmalate synthase"/>
    <property type="match status" value="1"/>
</dbReference>
<keyword evidence="10" id="KW-0464">Manganese</keyword>
<keyword evidence="9" id="KW-0479">Metal-binding</keyword>
<feature type="domain" description="Pyruvate carboxyltransferase" evidence="15">
    <location>
        <begin position="5"/>
        <end position="267"/>
    </location>
</feature>
<organism evidence="16">
    <name type="scientific">Buchnera aphidicola</name>
    <name type="common">Anoecia corni</name>
    <dbReference type="NCBI Taxonomy" id="2994477"/>
    <lineage>
        <taxon>Bacteria</taxon>
        <taxon>Pseudomonadati</taxon>
        <taxon>Pseudomonadota</taxon>
        <taxon>Gammaproteobacteria</taxon>
        <taxon>Enterobacterales</taxon>
        <taxon>Erwiniaceae</taxon>
        <taxon>Buchnera</taxon>
    </lineage>
</organism>
<dbReference type="InterPro" id="IPR013785">
    <property type="entry name" value="Aldolase_TIM"/>
</dbReference>
<dbReference type="InterPro" id="IPR000891">
    <property type="entry name" value="PYR_CT"/>
</dbReference>
<dbReference type="PROSITE" id="PS50991">
    <property type="entry name" value="PYR_CT"/>
    <property type="match status" value="1"/>
</dbReference>
<dbReference type="EC" id="2.3.3.13" evidence="5 13"/>
<name>A0AAT9IGA4_9GAMM</name>
<dbReference type="PROSITE" id="PS00815">
    <property type="entry name" value="AIPM_HOMOCIT_SYNTH_1"/>
    <property type="match status" value="1"/>
</dbReference>
<evidence type="ECO:0000256" key="6">
    <source>
        <dbReference type="ARBA" id="ARBA00022430"/>
    </source>
</evidence>
<gene>
    <name evidence="16" type="primary">leuA</name>
    <name evidence="16" type="ORF">BUANCORI2928_229</name>
</gene>
<dbReference type="RefSeq" id="WP_367680781.1">
    <property type="nucleotide sequence ID" value="NZ_OZ060371.1"/>
</dbReference>
<dbReference type="InterPro" id="IPR005671">
    <property type="entry name" value="LeuA_bact_synth"/>
</dbReference>
<evidence type="ECO:0000256" key="8">
    <source>
        <dbReference type="ARBA" id="ARBA00022679"/>
    </source>
</evidence>
<protein>
    <recommendedName>
        <fullName evidence="5 13">2-isopropylmalate synthase</fullName>
        <ecNumber evidence="5 13">2.3.3.13</ecNumber>
    </recommendedName>
</protein>
<dbReference type="InterPro" id="IPR050073">
    <property type="entry name" value="2-IPM_HCS-like"/>
</dbReference>
<comment type="function">
    <text evidence="12">Catalyzes the condensation of the acetyl group of acetyl-CoA with 3-methyl-2-oxobutanoate (2-ketoisovalerate) to form 3-carboxy-3-hydroxy-4-methylpentanoate (2-isopropylmalate).</text>
</comment>
<dbReference type="InterPro" id="IPR002034">
    <property type="entry name" value="AIPM/Hcit_synth_CS"/>
</dbReference>
<evidence type="ECO:0000256" key="5">
    <source>
        <dbReference type="ARBA" id="ARBA00012973"/>
    </source>
</evidence>
<dbReference type="GO" id="GO:0003852">
    <property type="term" value="F:2-isopropylmalate synthase activity"/>
    <property type="evidence" value="ECO:0007669"/>
    <property type="project" value="UniProtKB-UniRule"/>
</dbReference>
<dbReference type="Pfam" id="PF22617">
    <property type="entry name" value="HCS_D2"/>
    <property type="match status" value="1"/>
</dbReference>
<evidence type="ECO:0000256" key="11">
    <source>
        <dbReference type="ARBA" id="ARBA00023304"/>
    </source>
</evidence>
<evidence type="ECO:0000256" key="4">
    <source>
        <dbReference type="ARBA" id="ARBA00009396"/>
    </source>
</evidence>
<dbReference type="PROSITE" id="PS00816">
    <property type="entry name" value="AIPM_HOMOCIT_SYNTH_2"/>
    <property type="match status" value="1"/>
</dbReference>
<dbReference type="Gene3D" id="3.20.20.70">
    <property type="entry name" value="Aldolase class I"/>
    <property type="match status" value="1"/>
</dbReference>
<evidence type="ECO:0000256" key="2">
    <source>
        <dbReference type="ARBA" id="ARBA00004496"/>
    </source>
</evidence>
<accession>A0AAT9IGA4</accession>
<evidence type="ECO:0000256" key="12">
    <source>
        <dbReference type="ARBA" id="ARBA00037629"/>
    </source>
</evidence>
<keyword evidence="8 14" id="KW-0808">Transferase</keyword>
<keyword evidence="16" id="KW-0012">Acyltransferase</keyword>
<evidence type="ECO:0000256" key="10">
    <source>
        <dbReference type="ARBA" id="ARBA00023211"/>
    </source>
</evidence>
<dbReference type="GO" id="GO:0046872">
    <property type="term" value="F:metal ion binding"/>
    <property type="evidence" value="ECO:0007669"/>
    <property type="project" value="UniProtKB-KW"/>
</dbReference>
<dbReference type="PANTHER" id="PTHR10277:SF9">
    <property type="entry name" value="2-ISOPROPYLMALATE SYNTHASE 1, CHLOROPLASTIC-RELATED"/>
    <property type="match status" value="1"/>
</dbReference>
<sequence length="512" mass="57248">MKEKIIILDTTLRDGEQSLKSSMSIEEKLKIALSLEDLGVDFIEAGFPVSSPGDFKAVQTISNIIKNSRICSLARCIDKDIDVAAEAMNKSKQFRIHVFLGTSNLHITSKLQKTFNEIIEMAVKGIKRAKRYTDDVEFSCEDAGRTSIQNLCRIIEAVIDAGATTINIPDTVGFTIPSEYKKIISQVCNQVHNIGKAIISVHCHDDLGMATGNSISALEAGARQIEGTINGIGERAGNTALEEVILAIKIKEKLLNLYTSIKISNIYDTSKIVSSTCDILIPENKAIVGNNAFSHSSGIHQDGILKNRKNYEIIFPEDIGFKAKQLHLTSRSGRAAIKFYMDNMGYKEADYNLNVLYKKFLKLSDKIGQVFDYHLEILSFLDDKYKLTSFFLKSLKVELYSSNSYMVFIELLYGKNILKGQSLSKSNNLVNSITEVIINITNVPIILNNYKFVVQMQNKKEIGMISMSVLYKKRIFYSKTSSISFSKAIVKSLVIILNDIEKYNRAMLLAKS</sequence>
<evidence type="ECO:0000259" key="15">
    <source>
        <dbReference type="PROSITE" id="PS50991"/>
    </source>
</evidence>
<evidence type="ECO:0000256" key="13">
    <source>
        <dbReference type="NCBIfam" id="TIGR00973"/>
    </source>
</evidence>
<dbReference type="NCBIfam" id="NF002086">
    <property type="entry name" value="PRK00915.1-3"/>
    <property type="match status" value="1"/>
</dbReference>
<dbReference type="Gene3D" id="1.10.238.260">
    <property type="match status" value="1"/>
</dbReference>
<evidence type="ECO:0000313" key="16">
    <source>
        <dbReference type="EMBL" id="CAL4042999.1"/>
    </source>
</evidence>
<keyword evidence="6" id="KW-0432">Leucine biosynthesis</keyword>
<dbReference type="NCBIfam" id="TIGR00973">
    <property type="entry name" value="leuA_bact"/>
    <property type="match status" value="1"/>
</dbReference>
<evidence type="ECO:0000256" key="7">
    <source>
        <dbReference type="ARBA" id="ARBA00022605"/>
    </source>
</evidence>
<comment type="subcellular location">
    <subcellularLocation>
        <location evidence="2">Cytoplasm</location>
    </subcellularLocation>
</comment>
<evidence type="ECO:0000256" key="3">
    <source>
        <dbReference type="ARBA" id="ARBA00004689"/>
    </source>
</evidence>
<dbReference type="GO" id="GO:0009098">
    <property type="term" value="P:L-leucine biosynthetic process"/>
    <property type="evidence" value="ECO:0007669"/>
    <property type="project" value="UniProtKB-UniRule"/>
</dbReference>
<comment type="pathway">
    <text evidence="3">Amino-acid biosynthesis; L-leucine biosynthesis; L-leucine from 3-methyl-2-oxobutanoate: step 1/4.</text>
</comment>
<keyword evidence="11" id="KW-0100">Branched-chain amino acid biosynthesis</keyword>
<keyword evidence="7" id="KW-0028">Amino-acid biosynthesis</keyword>